<proteinExistence type="inferred from homology"/>
<dbReference type="Gene3D" id="1.10.3370.10">
    <property type="entry name" value="SecY subunit domain"/>
    <property type="match status" value="1"/>
</dbReference>
<keyword evidence="7 10" id="KW-0811">Translocation</keyword>
<keyword evidence="3 10" id="KW-0813">Transport</keyword>
<keyword evidence="6 10" id="KW-1133">Transmembrane helix</keyword>
<dbReference type="InterPro" id="IPR002208">
    <property type="entry name" value="SecY/SEC61-alpha"/>
</dbReference>
<dbReference type="GO" id="GO:0006605">
    <property type="term" value="P:protein targeting"/>
    <property type="evidence" value="ECO:0007669"/>
    <property type="project" value="UniProtKB-UniRule"/>
</dbReference>
<sequence>MLQSIIQVFKIKELRNKIFFVLALLVVFRFASAIPVAGVDVIRLKQFFAGNQLFGLLNIFSGGGLSNLSIMMLAVGPYITSSIIMQLLTVAIPFMKELYQGEGEAGRQKFNQYTRYLAVPLAFLQGYGLLYLMKDQQIFVPESTLAFISSVIVVTAGSILLMWLGELITEKGIGNGISLLIFAGIVSRIPIDLQQTFLTYDPSQIPTYLAFAVVFLAVIVGVVIVSEGERAIPVAYAKRVRGNRVYGGVSAHLPLRVNQAGVIPIIFALSILVFPQLIAQIFAGFNVAAISSAAKWLAETLNNQLIYGSVYFIFVILFTYFYTAVTFDPDQISENLQKQGGFVSGIRPGRPTADFLRRILSRVVLIGAIFLGLIAVLPIVVQSWSGITTLTVGGTALLIVVSVVLETVKQINSQLIMREYEGF</sequence>
<evidence type="ECO:0000256" key="2">
    <source>
        <dbReference type="ARBA" id="ARBA00005751"/>
    </source>
</evidence>
<evidence type="ECO:0000256" key="10">
    <source>
        <dbReference type="HAMAP-Rule" id="MF_01465"/>
    </source>
</evidence>
<keyword evidence="4 10" id="KW-0812">Transmembrane</keyword>
<feature type="transmembrane region" description="Helical" evidence="10">
    <location>
        <begin position="359"/>
        <end position="381"/>
    </location>
</feature>
<evidence type="ECO:0000256" key="1">
    <source>
        <dbReference type="ARBA" id="ARBA00004141"/>
    </source>
</evidence>
<comment type="similarity">
    <text evidence="2 10 13">Belongs to the SecY/SEC61-alpha family.</text>
</comment>
<evidence type="ECO:0000256" key="7">
    <source>
        <dbReference type="ARBA" id="ARBA00023010"/>
    </source>
</evidence>
<name>A0A1F5CBM3_9BACT</name>
<evidence type="ECO:0000313" key="15">
    <source>
        <dbReference type="Proteomes" id="UP000177197"/>
    </source>
</evidence>
<comment type="subcellular location">
    <subcellularLocation>
        <location evidence="10">Cell membrane</location>
        <topology evidence="10">Multi-pass membrane protein</topology>
    </subcellularLocation>
    <subcellularLocation>
        <location evidence="1 12">Membrane</location>
        <topology evidence="1 12">Multi-pass membrane protein</topology>
    </subcellularLocation>
</comment>
<dbReference type="AlphaFoldDB" id="A0A1F5CBM3"/>
<dbReference type="PANTHER" id="PTHR10906">
    <property type="entry name" value="SECY/SEC61-ALPHA FAMILY MEMBER"/>
    <property type="match status" value="1"/>
</dbReference>
<accession>A0A1F5CBM3</accession>
<dbReference type="FunFam" id="1.10.3370.10:FF:000001">
    <property type="entry name" value="Preprotein translocase subunit SecY"/>
    <property type="match status" value="1"/>
</dbReference>
<feature type="transmembrane region" description="Helical" evidence="10">
    <location>
        <begin position="205"/>
        <end position="225"/>
    </location>
</feature>
<keyword evidence="10" id="KW-1003">Cell membrane</keyword>
<protein>
    <recommendedName>
        <fullName evidence="9 10">Protein translocase subunit SecY</fullName>
    </recommendedName>
</protein>
<dbReference type="SUPFAM" id="SSF103491">
    <property type="entry name" value="Preprotein translocase SecY subunit"/>
    <property type="match status" value="1"/>
</dbReference>
<evidence type="ECO:0000256" key="4">
    <source>
        <dbReference type="ARBA" id="ARBA00022692"/>
    </source>
</evidence>
<dbReference type="Pfam" id="PF00344">
    <property type="entry name" value="SecY"/>
    <property type="match status" value="1"/>
</dbReference>
<feature type="transmembrane region" description="Helical" evidence="10">
    <location>
        <begin position="116"/>
        <end position="133"/>
    </location>
</feature>
<dbReference type="InterPro" id="IPR026593">
    <property type="entry name" value="SecY"/>
</dbReference>
<dbReference type="PIRSF" id="PIRSF004557">
    <property type="entry name" value="SecY"/>
    <property type="match status" value="1"/>
</dbReference>
<feature type="transmembrane region" description="Helical" evidence="10">
    <location>
        <begin position="262"/>
        <end position="285"/>
    </location>
</feature>
<comment type="subunit">
    <text evidence="10">Component of the Sec protein translocase complex. Heterotrimer consisting of SecY, SecE and SecG subunits. The heterotrimers can form oligomers, although 1 heterotrimer is thought to be able to translocate proteins. Interacts with the ribosome. Interacts with SecDF, and other proteins may be involved. Interacts with SecA.</text>
</comment>
<dbReference type="GO" id="GO:0005886">
    <property type="term" value="C:plasma membrane"/>
    <property type="evidence" value="ECO:0007669"/>
    <property type="project" value="UniProtKB-SubCell"/>
</dbReference>
<feature type="transmembrane region" description="Helical" evidence="10">
    <location>
        <begin position="387"/>
        <end position="408"/>
    </location>
</feature>
<evidence type="ECO:0000256" key="5">
    <source>
        <dbReference type="ARBA" id="ARBA00022927"/>
    </source>
</evidence>
<evidence type="ECO:0000256" key="13">
    <source>
        <dbReference type="RuleBase" id="RU004349"/>
    </source>
</evidence>
<reference evidence="14 15" key="1">
    <citation type="journal article" date="2016" name="Nat. Commun.">
        <title>Thousands of microbial genomes shed light on interconnected biogeochemical processes in an aquifer system.</title>
        <authorList>
            <person name="Anantharaman K."/>
            <person name="Brown C.T."/>
            <person name="Hug L.A."/>
            <person name="Sharon I."/>
            <person name="Castelle C.J."/>
            <person name="Probst A.J."/>
            <person name="Thomas B.C."/>
            <person name="Singh A."/>
            <person name="Wilkins M.J."/>
            <person name="Karaoz U."/>
            <person name="Brodie E.L."/>
            <person name="Williams K.H."/>
            <person name="Hubbard S.S."/>
            <person name="Banfield J.F."/>
        </authorList>
    </citation>
    <scope>NUCLEOTIDE SEQUENCE [LARGE SCALE GENOMIC DNA]</scope>
</reference>
<feature type="transmembrane region" description="Helical" evidence="10">
    <location>
        <begin position="305"/>
        <end position="325"/>
    </location>
</feature>
<evidence type="ECO:0000256" key="9">
    <source>
        <dbReference type="ARBA" id="ARBA00039733"/>
    </source>
</evidence>
<evidence type="ECO:0000256" key="6">
    <source>
        <dbReference type="ARBA" id="ARBA00022989"/>
    </source>
</evidence>
<comment type="function">
    <text evidence="10 11">The central subunit of the protein translocation channel SecYEG. Consists of two halves formed by TMs 1-5 and 6-10. These two domains form a lateral gate at the front which open onto the bilayer between TMs 2 and 7, and are clamped together by SecE at the back. The channel is closed by both a pore ring composed of hydrophobic SecY resides and a short helix (helix 2A) on the extracellular side of the membrane which forms a plug. The plug probably moves laterally to allow the channel to open. The ring and the pore may move independently.</text>
</comment>
<keyword evidence="5 10" id="KW-0653">Protein transport</keyword>
<keyword evidence="8 10" id="KW-0472">Membrane</keyword>
<gene>
    <name evidence="10" type="primary">secY</name>
    <name evidence="14" type="ORF">A3I30_02995</name>
</gene>
<dbReference type="GO" id="GO:0065002">
    <property type="term" value="P:intracellular protein transmembrane transport"/>
    <property type="evidence" value="ECO:0007669"/>
    <property type="project" value="UniProtKB-UniRule"/>
</dbReference>
<evidence type="ECO:0000313" key="14">
    <source>
        <dbReference type="EMBL" id="OGD40208.1"/>
    </source>
</evidence>
<dbReference type="NCBIfam" id="TIGR00967">
    <property type="entry name" value="3a0501s007"/>
    <property type="match status" value="1"/>
</dbReference>
<evidence type="ECO:0000256" key="12">
    <source>
        <dbReference type="RuleBase" id="RU003484"/>
    </source>
</evidence>
<dbReference type="PROSITE" id="PS00755">
    <property type="entry name" value="SECY_1"/>
    <property type="match status" value="1"/>
</dbReference>
<feature type="transmembrane region" description="Helical" evidence="10">
    <location>
        <begin position="176"/>
        <end position="193"/>
    </location>
</feature>
<comment type="caution">
    <text evidence="14">The sequence shown here is derived from an EMBL/GenBank/DDBJ whole genome shotgun (WGS) entry which is preliminary data.</text>
</comment>
<evidence type="ECO:0000256" key="3">
    <source>
        <dbReference type="ARBA" id="ARBA00022448"/>
    </source>
</evidence>
<dbReference type="InterPro" id="IPR030659">
    <property type="entry name" value="SecY_CS"/>
</dbReference>
<dbReference type="EMBL" id="MEYV01000011">
    <property type="protein sequence ID" value="OGD40208.1"/>
    <property type="molecule type" value="Genomic_DNA"/>
</dbReference>
<dbReference type="GO" id="GO:0043952">
    <property type="term" value="P:protein transport by the Sec complex"/>
    <property type="evidence" value="ECO:0007669"/>
    <property type="project" value="UniProtKB-UniRule"/>
</dbReference>
<dbReference type="HAMAP" id="MF_01465">
    <property type="entry name" value="SecY"/>
    <property type="match status" value="1"/>
</dbReference>
<dbReference type="InterPro" id="IPR023201">
    <property type="entry name" value="SecY_dom_sf"/>
</dbReference>
<comment type="caution">
    <text evidence="10">Lacks conserved residue(s) required for the propagation of feature annotation.</text>
</comment>
<dbReference type="Proteomes" id="UP000177197">
    <property type="component" value="Unassembled WGS sequence"/>
</dbReference>
<evidence type="ECO:0000256" key="11">
    <source>
        <dbReference type="RuleBase" id="RU000537"/>
    </source>
</evidence>
<feature type="transmembrane region" description="Helical" evidence="10">
    <location>
        <begin position="145"/>
        <end position="164"/>
    </location>
</feature>
<organism evidence="14 15">
    <name type="scientific">Candidatus Azambacteria bacterium RIFCSPLOWO2_02_FULL_44_14</name>
    <dbReference type="NCBI Taxonomy" id="1797306"/>
    <lineage>
        <taxon>Bacteria</taxon>
        <taxon>Candidatus Azamiibacteriota</taxon>
    </lineage>
</organism>
<dbReference type="PRINTS" id="PR00303">
    <property type="entry name" value="SECYTRNLCASE"/>
</dbReference>
<evidence type="ECO:0000256" key="8">
    <source>
        <dbReference type="ARBA" id="ARBA00023136"/>
    </source>
</evidence>
<dbReference type="PROSITE" id="PS00756">
    <property type="entry name" value="SECY_2"/>
    <property type="match status" value="1"/>
</dbReference>